<dbReference type="SMART" id="SM00363">
    <property type="entry name" value="S4"/>
    <property type="match status" value="1"/>
</dbReference>
<evidence type="ECO:0000256" key="1">
    <source>
        <dbReference type="PROSITE-ProRule" id="PRU00182"/>
    </source>
</evidence>
<dbReference type="SUPFAM" id="SSF55174">
    <property type="entry name" value="Alpha-L RNA-binding motif"/>
    <property type="match status" value="1"/>
</dbReference>
<evidence type="ECO:0000259" key="2">
    <source>
        <dbReference type="SMART" id="SM00363"/>
    </source>
</evidence>
<evidence type="ECO:0000313" key="3">
    <source>
        <dbReference type="EMBL" id="MCA9730188.1"/>
    </source>
</evidence>
<reference evidence="3" key="2">
    <citation type="journal article" date="2021" name="Microbiome">
        <title>Successional dynamics and alternative stable states in a saline activated sludge microbial community over 9 years.</title>
        <authorList>
            <person name="Wang Y."/>
            <person name="Ye J."/>
            <person name="Ju F."/>
            <person name="Liu L."/>
            <person name="Boyd J.A."/>
            <person name="Deng Y."/>
            <person name="Parks D.H."/>
            <person name="Jiang X."/>
            <person name="Yin X."/>
            <person name="Woodcroft B.J."/>
            <person name="Tyson G.W."/>
            <person name="Hugenholtz P."/>
            <person name="Polz M.F."/>
            <person name="Zhang T."/>
        </authorList>
    </citation>
    <scope>NUCLEOTIDE SEQUENCE</scope>
    <source>
        <strain evidence="3">HKST-UBA01</strain>
    </source>
</reference>
<comment type="caution">
    <text evidence="3">The sequence shown here is derived from an EMBL/GenBank/DDBJ whole genome shotgun (WGS) entry which is preliminary data.</text>
</comment>
<dbReference type="AlphaFoldDB" id="A0A956M414"/>
<dbReference type="Proteomes" id="UP000697710">
    <property type="component" value="Unassembled WGS sequence"/>
</dbReference>
<feature type="domain" description="RNA-binding S4" evidence="2">
    <location>
        <begin position="1"/>
        <end position="61"/>
    </location>
</feature>
<dbReference type="GO" id="GO:0003723">
    <property type="term" value="F:RNA binding"/>
    <property type="evidence" value="ECO:0007669"/>
    <property type="project" value="UniProtKB-KW"/>
</dbReference>
<reference evidence="3" key="1">
    <citation type="submission" date="2020-04" db="EMBL/GenBank/DDBJ databases">
        <authorList>
            <person name="Zhang T."/>
        </authorList>
    </citation>
    <scope>NUCLEOTIDE SEQUENCE</scope>
    <source>
        <strain evidence="3">HKST-UBA01</strain>
    </source>
</reference>
<sequence>MRLDLVLNHLCVFKTRSQAGKACDGGRVWVNGEAARASRPVHVGDVIRFRDSLARFEEEIEVLEVPSGPVPKSRAREMFRVLERRRIENPWDE</sequence>
<dbReference type="InterPro" id="IPR036986">
    <property type="entry name" value="S4_RNA-bd_sf"/>
</dbReference>
<protein>
    <submittedName>
        <fullName evidence="3">RNA-binding protein</fullName>
    </submittedName>
</protein>
<evidence type="ECO:0000313" key="4">
    <source>
        <dbReference type="Proteomes" id="UP000697710"/>
    </source>
</evidence>
<dbReference type="InterPro" id="IPR002942">
    <property type="entry name" value="S4_RNA-bd"/>
</dbReference>
<keyword evidence="1" id="KW-0694">RNA-binding</keyword>
<accession>A0A956M414</accession>
<dbReference type="PROSITE" id="PS50889">
    <property type="entry name" value="S4"/>
    <property type="match status" value="1"/>
</dbReference>
<proteinExistence type="predicted"/>
<dbReference type="Gene3D" id="3.10.290.10">
    <property type="entry name" value="RNA-binding S4 domain"/>
    <property type="match status" value="1"/>
</dbReference>
<gene>
    <name evidence="3" type="ORF">KC729_21065</name>
</gene>
<name>A0A956M414_UNCEI</name>
<dbReference type="Pfam" id="PF01479">
    <property type="entry name" value="S4"/>
    <property type="match status" value="1"/>
</dbReference>
<dbReference type="EMBL" id="JAGQHR010001033">
    <property type="protein sequence ID" value="MCA9730188.1"/>
    <property type="molecule type" value="Genomic_DNA"/>
</dbReference>
<organism evidence="3 4">
    <name type="scientific">Eiseniibacteriota bacterium</name>
    <dbReference type="NCBI Taxonomy" id="2212470"/>
    <lineage>
        <taxon>Bacteria</taxon>
        <taxon>Candidatus Eiseniibacteriota</taxon>
    </lineage>
</organism>
<dbReference type="CDD" id="cd00165">
    <property type="entry name" value="S4"/>
    <property type="match status" value="1"/>
</dbReference>